<keyword evidence="2 6" id="KW-0853">WD repeat</keyword>
<gene>
    <name evidence="8" type="ORF">PTSG_09341</name>
</gene>
<evidence type="ECO:0000256" key="1">
    <source>
        <dbReference type="ARBA" id="ARBA00004123"/>
    </source>
</evidence>
<dbReference type="STRING" id="946362.F2UMC8"/>
<evidence type="ECO:0000256" key="4">
    <source>
        <dbReference type="ARBA" id="ARBA00022737"/>
    </source>
</evidence>
<dbReference type="InterPro" id="IPR001680">
    <property type="entry name" value="WD40_rpt"/>
</dbReference>
<dbReference type="EMBL" id="GL832982">
    <property type="protein sequence ID" value="EGD78277.1"/>
    <property type="molecule type" value="Genomic_DNA"/>
</dbReference>
<evidence type="ECO:0000256" key="5">
    <source>
        <dbReference type="ARBA" id="ARBA00023242"/>
    </source>
</evidence>
<dbReference type="RefSeq" id="XP_004989600.1">
    <property type="nucleotide sequence ID" value="XM_004989543.1"/>
</dbReference>
<evidence type="ECO:0000256" key="7">
    <source>
        <dbReference type="SAM" id="MobiDB-lite"/>
    </source>
</evidence>
<dbReference type="eggNOG" id="KOG3914">
    <property type="taxonomic scope" value="Eukaryota"/>
</dbReference>
<dbReference type="PANTHER" id="PTHR16288:SF0">
    <property type="entry name" value="TRNA (GUANINE-N(7)-)-METHYLTRANSFERASE NON-CATALYTIC SUBUNIT WDR4"/>
    <property type="match status" value="1"/>
</dbReference>
<evidence type="ECO:0000313" key="9">
    <source>
        <dbReference type="Proteomes" id="UP000007799"/>
    </source>
</evidence>
<dbReference type="GO" id="GO:0005829">
    <property type="term" value="C:cytosol"/>
    <property type="evidence" value="ECO:0007669"/>
    <property type="project" value="TreeGrafter"/>
</dbReference>
<dbReference type="InParanoid" id="F2UMC8"/>
<dbReference type="GO" id="GO:0006400">
    <property type="term" value="P:tRNA modification"/>
    <property type="evidence" value="ECO:0007669"/>
    <property type="project" value="TreeGrafter"/>
</dbReference>
<dbReference type="InterPro" id="IPR028884">
    <property type="entry name" value="Trm82"/>
</dbReference>
<evidence type="ECO:0000256" key="2">
    <source>
        <dbReference type="ARBA" id="ARBA00022574"/>
    </source>
</evidence>
<dbReference type="GO" id="GO:0043527">
    <property type="term" value="C:tRNA methyltransferase complex"/>
    <property type="evidence" value="ECO:0007669"/>
    <property type="project" value="TreeGrafter"/>
</dbReference>
<comment type="subcellular location">
    <subcellularLocation>
        <location evidence="1">Nucleus</location>
    </subcellularLocation>
</comment>
<dbReference type="GO" id="GO:0005634">
    <property type="term" value="C:nucleus"/>
    <property type="evidence" value="ECO:0007669"/>
    <property type="project" value="UniProtKB-SubCell"/>
</dbReference>
<dbReference type="InterPro" id="IPR036322">
    <property type="entry name" value="WD40_repeat_dom_sf"/>
</dbReference>
<keyword evidence="5" id="KW-0539">Nucleus</keyword>
<evidence type="ECO:0000256" key="6">
    <source>
        <dbReference type="PROSITE-ProRule" id="PRU00221"/>
    </source>
</evidence>
<dbReference type="AlphaFoldDB" id="F2UMC8"/>
<evidence type="ECO:0000313" key="8">
    <source>
        <dbReference type="EMBL" id="EGD78277.1"/>
    </source>
</evidence>
<dbReference type="Proteomes" id="UP000007799">
    <property type="component" value="Unassembled WGS sequence"/>
</dbReference>
<keyword evidence="4" id="KW-0677">Repeat</keyword>
<reference evidence="8" key="1">
    <citation type="submission" date="2009-08" db="EMBL/GenBank/DDBJ databases">
        <title>Annotation of Salpingoeca rosetta.</title>
        <authorList>
            <consortium name="The Broad Institute Genome Sequencing Platform"/>
            <person name="Russ C."/>
            <person name="Cuomo C."/>
            <person name="Burger G."/>
            <person name="Gray M.W."/>
            <person name="Holland P.W.H."/>
            <person name="King N."/>
            <person name="Lang F.B.F."/>
            <person name="Roger A.J."/>
            <person name="Ruiz-Trillo I."/>
            <person name="Young S.K."/>
            <person name="Zeng Q."/>
            <person name="Gargeya S."/>
            <person name="Alvarado L."/>
            <person name="Berlin A."/>
            <person name="Chapman S.B."/>
            <person name="Chen Z."/>
            <person name="Freedman E."/>
            <person name="Gellesch M."/>
            <person name="Goldberg J."/>
            <person name="Griggs A."/>
            <person name="Gujja S."/>
            <person name="Heilman E."/>
            <person name="Heiman D."/>
            <person name="Howarth C."/>
            <person name="Mehta T."/>
            <person name="Neiman D."/>
            <person name="Pearson M."/>
            <person name="Roberts A."/>
            <person name="Saif S."/>
            <person name="Shea T."/>
            <person name="Shenoy N."/>
            <person name="Sisk P."/>
            <person name="Stolte C."/>
            <person name="Sykes S."/>
            <person name="White J."/>
            <person name="Yandava C."/>
            <person name="Haas B."/>
            <person name="Nusbaum C."/>
            <person name="Birren B."/>
        </authorList>
    </citation>
    <scope>NUCLEOTIDE SEQUENCE</scope>
    <source>
        <strain evidence="8">ATCC 50818</strain>
    </source>
</reference>
<feature type="region of interest" description="Disordered" evidence="7">
    <location>
        <begin position="385"/>
        <end position="406"/>
    </location>
</feature>
<dbReference type="PROSITE" id="PS50294">
    <property type="entry name" value="WD_REPEATS_REGION"/>
    <property type="match status" value="1"/>
</dbReference>
<dbReference type="Gene3D" id="2.130.10.10">
    <property type="entry name" value="YVTN repeat-like/Quinoprotein amine dehydrogenase"/>
    <property type="match status" value="1"/>
</dbReference>
<feature type="repeat" description="WD" evidence="6">
    <location>
        <begin position="196"/>
        <end position="235"/>
    </location>
</feature>
<proteinExistence type="predicted"/>
<accession>F2UMC8</accession>
<keyword evidence="9" id="KW-1185">Reference proteome</keyword>
<dbReference type="GeneID" id="16070150"/>
<dbReference type="PANTHER" id="PTHR16288">
    <property type="entry name" value="WD40 REPEAT PROTEIN 4"/>
    <property type="match status" value="1"/>
</dbReference>
<dbReference type="KEGG" id="sre:PTSG_09341"/>
<dbReference type="InterPro" id="IPR015943">
    <property type="entry name" value="WD40/YVTN_repeat-like_dom_sf"/>
</dbReference>
<dbReference type="OrthoDB" id="371245at2759"/>
<evidence type="ECO:0000256" key="3">
    <source>
        <dbReference type="ARBA" id="ARBA00022694"/>
    </source>
</evidence>
<sequence>MCSVMQCGGLLFLTTPSKVIVVPDDAVGAQLNAALEGTEGAKGTRAAAMGQLAIDDVPTAATVKSKPATGSVLLAVTTAKKTLYICEVQQFGATIKITTTQQTRVEKRSTKLVFSSLDTLLSADKFGDVHKFSFATSSEDAEDEGADASKTSDPICGHVSMLLDLDVQADQLRTADRDGKIRISRLPDAFCIDAFCLGHTEFVSAITGTADCVVSGSGDGTIRVWNAADGSQLASHNICEVLSLAKADRESVVPTSLFLVARQVLIFILNKSPVVHVWTMTADLTAVTATANLAVGGHISSCWCDAATPSAASAAHLWCVVERDGGRQALVMVEVTNDTAAQPRVVTDELMPASLELAQPVLDLTELFHDNASTSDLYFARKEKRLEAKRTKQPAPSTAAKKSKKR</sequence>
<name>F2UMC8_SALR5</name>
<dbReference type="GO" id="GO:0036265">
    <property type="term" value="P:RNA (guanine-N7)-methylation"/>
    <property type="evidence" value="ECO:0007669"/>
    <property type="project" value="InterPro"/>
</dbReference>
<keyword evidence="3" id="KW-0819">tRNA processing</keyword>
<protein>
    <submittedName>
        <fullName evidence="8">Uncharacterized protein</fullName>
    </submittedName>
</protein>
<organism evidence="8 9">
    <name type="scientific">Salpingoeca rosetta (strain ATCC 50818 / BSB-021)</name>
    <dbReference type="NCBI Taxonomy" id="946362"/>
    <lineage>
        <taxon>Eukaryota</taxon>
        <taxon>Choanoflagellata</taxon>
        <taxon>Craspedida</taxon>
        <taxon>Salpingoecidae</taxon>
        <taxon>Salpingoeca</taxon>
    </lineage>
</organism>
<dbReference type="SUPFAM" id="SSF50978">
    <property type="entry name" value="WD40 repeat-like"/>
    <property type="match status" value="1"/>
</dbReference>
<dbReference type="PROSITE" id="PS50082">
    <property type="entry name" value="WD_REPEATS_2"/>
    <property type="match status" value="1"/>
</dbReference>